<keyword evidence="3" id="KW-1185">Reference proteome</keyword>
<proteinExistence type="predicted"/>
<evidence type="ECO:0008006" key="4">
    <source>
        <dbReference type="Google" id="ProtNLM"/>
    </source>
</evidence>
<accession>A0A239CI13</accession>
<protein>
    <recommendedName>
        <fullName evidence="4">Exo-alpha-sialidase</fullName>
    </recommendedName>
</protein>
<feature type="signal peptide" evidence="1">
    <location>
        <begin position="1"/>
        <end position="20"/>
    </location>
</feature>
<name>A0A239CI13_9BACT</name>
<reference evidence="3" key="1">
    <citation type="submission" date="2017-06" db="EMBL/GenBank/DDBJ databases">
        <authorList>
            <person name="Varghese N."/>
            <person name="Submissions S."/>
        </authorList>
    </citation>
    <scope>NUCLEOTIDE SEQUENCE [LARGE SCALE GENOMIC DNA]</scope>
    <source>
        <strain evidence="3">5C</strain>
    </source>
</reference>
<sequence length="405" mass="45774">MKNSILLFAFFSLMLFSCLGDETETEPIVEEETGWIKHPEYLNANKIIRGLYELEDNLISLHDFGYGVKSYFDRGSFSQLNFFGLSIPDAGLRVHMPFNQSFPINDKFMVFNIVERPNSIFVYSLNEPTSLSTSSNGLEIKGSEIDPNFRVFNFIFKSTGNAFELNGNFILLSYSVNNDPSMPLRFAIIEVEQNTTSGFRVGTELISINTFKSPQKEGLLGNGVMSMLSVEDGFIISTWFSLFKVDFEGNIKEFEKNNIYNGREQYGQSYLVKDPRTNVIICADATELTDSYYSTDDGESWSVLADYNQQDSFFNLNRLYYRELNGDLYGTNSSQIFKVSITPNSFILDELDNSGLEGHEITGISSYYQDSLVMVSTYSGAFYKPSADFLKPKISDSMGLFSGGF</sequence>
<keyword evidence="1" id="KW-0732">Signal</keyword>
<dbReference type="OrthoDB" id="848726at2"/>
<feature type="chain" id="PRO_5012172869" description="Exo-alpha-sialidase" evidence="1">
    <location>
        <begin position="21"/>
        <end position="405"/>
    </location>
</feature>
<organism evidence="2 3">
    <name type="scientific">Belliella buryatensis</name>
    <dbReference type="NCBI Taxonomy" id="1500549"/>
    <lineage>
        <taxon>Bacteria</taxon>
        <taxon>Pseudomonadati</taxon>
        <taxon>Bacteroidota</taxon>
        <taxon>Cytophagia</taxon>
        <taxon>Cytophagales</taxon>
        <taxon>Cyclobacteriaceae</taxon>
        <taxon>Belliella</taxon>
    </lineage>
</organism>
<dbReference type="RefSeq" id="WP_089239068.1">
    <property type="nucleotide sequence ID" value="NZ_FZOK01000005.1"/>
</dbReference>
<evidence type="ECO:0000313" key="2">
    <source>
        <dbReference type="EMBL" id="SNS19094.1"/>
    </source>
</evidence>
<gene>
    <name evidence="2" type="ORF">SAMN06295967_10526</name>
</gene>
<evidence type="ECO:0000256" key="1">
    <source>
        <dbReference type="SAM" id="SignalP"/>
    </source>
</evidence>
<evidence type="ECO:0000313" key="3">
    <source>
        <dbReference type="Proteomes" id="UP000198480"/>
    </source>
</evidence>
<dbReference type="Proteomes" id="UP000198480">
    <property type="component" value="Unassembled WGS sequence"/>
</dbReference>
<dbReference type="EMBL" id="FZOK01000005">
    <property type="protein sequence ID" value="SNS19094.1"/>
    <property type="molecule type" value="Genomic_DNA"/>
</dbReference>
<dbReference type="AlphaFoldDB" id="A0A239CI13"/>
<dbReference type="PROSITE" id="PS51257">
    <property type="entry name" value="PROKAR_LIPOPROTEIN"/>
    <property type="match status" value="1"/>
</dbReference>